<organism evidence="2 3">
    <name type="scientific">Adineta steineri</name>
    <dbReference type="NCBI Taxonomy" id="433720"/>
    <lineage>
        <taxon>Eukaryota</taxon>
        <taxon>Metazoa</taxon>
        <taxon>Spiralia</taxon>
        <taxon>Gnathifera</taxon>
        <taxon>Rotifera</taxon>
        <taxon>Eurotatoria</taxon>
        <taxon>Bdelloidea</taxon>
        <taxon>Adinetida</taxon>
        <taxon>Adinetidae</taxon>
        <taxon>Adineta</taxon>
    </lineage>
</organism>
<proteinExistence type="predicted"/>
<name>A0A815C2L8_9BILA</name>
<comment type="caution">
    <text evidence="2">The sequence shown here is derived from an EMBL/GenBank/DDBJ whole genome shotgun (WGS) entry which is preliminary data.</text>
</comment>
<gene>
    <name evidence="2" type="ORF">BJG266_LOCUS31040</name>
</gene>
<reference evidence="2" key="1">
    <citation type="submission" date="2021-02" db="EMBL/GenBank/DDBJ databases">
        <authorList>
            <person name="Nowell W R."/>
        </authorList>
    </citation>
    <scope>NUCLEOTIDE SEQUENCE</scope>
</reference>
<evidence type="ECO:0000313" key="3">
    <source>
        <dbReference type="Proteomes" id="UP000663877"/>
    </source>
</evidence>
<protein>
    <submittedName>
        <fullName evidence="2">Uncharacterized protein</fullName>
    </submittedName>
</protein>
<sequence>MKHITEQHLSSEFTINQQSSSEFPTDQQSPLEFTPNPQSPLEFTTDQQLLSTSVTKSTPSKTTTIENKGRRIQITSTMIFVVLIGYISHLDFQYCF</sequence>
<accession>A0A815C2L8</accession>
<feature type="compositionally biased region" description="Polar residues" evidence="1">
    <location>
        <begin position="7"/>
        <end position="40"/>
    </location>
</feature>
<evidence type="ECO:0000256" key="1">
    <source>
        <dbReference type="SAM" id="MobiDB-lite"/>
    </source>
</evidence>
<dbReference type="Proteomes" id="UP000663877">
    <property type="component" value="Unassembled WGS sequence"/>
</dbReference>
<dbReference type="EMBL" id="CAJNOI010000434">
    <property type="protein sequence ID" value="CAF1278035.1"/>
    <property type="molecule type" value="Genomic_DNA"/>
</dbReference>
<dbReference type="AlphaFoldDB" id="A0A815C2L8"/>
<evidence type="ECO:0000313" key="2">
    <source>
        <dbReference type="EMBL" id="CAF1278035.1"/>
    </source>
</evidence>
<feature type="region of interest" description="Disordered" evidence="1">
    <location>
        <begin position="1"/>
        <end position="40"/>
    </location>
</feature>